<gene>
    <name evidence="10" type="ORF">H8S64_19010</name>
</gene>
<keyword evidence="3" id="KW-0597">Phosphoprotein</keyword>
<comment type="catalytic activity">
    <reaction evidence="1">
        <text>ATP + protein L-histidine = ADP + protein N-phospho-L-histidine.</text>
        <dbReference type="EC" id="2.7.13.3"/>
    </reaction>
</comment>
<dbReference type="PROSITE" id="PS50113">
    <property type="entry name" value="PAC"/>
    <property type="match status" value="1"/>
</dbReference>
<dbReference type="SMART" id="SM00388">
    <property type="entry name" value="HisKA"/>
    <property type="match status" value="1"/>
</dbReference>
<dbReference type="EMBL" id="JACOOH010000009">
    <property type="protein sequence ID" value="MBC5623189.1"/>
    <property type="molecule type" value="Genomic_DNA"/>
</dbReference>
<name>A0ABR7D5L5_9BACT</name>
<evidence type="ECO:0000259" key="9">
    <source>
        <dbReference type="PROSITE" id="PS50113"/>
    </source>
</evidence>
<feature type="transmembrane region" description="Helical" evidence="7">
    <location>
        <begin position="374"/>
        <end position="398"/>
    </location>
</feature>
<evidence type="ECO:0000256" key="2">
    <source>
        <dbReference type="ARBA" id="ARBA00012438"/>
    </source>
</evidence>
<dbReference type="InterPro" id="IPR050736">
    <property type="entry name" value="Sensor_HK_Regulatory"/>
</dbReference>
<dbReference type="EC" id="2.7.13.3" evidence="2"/>
<keyword evidence="5 10" id="KW-0418">Kinase</keyword>
<dbReference type="PANTHER" id="PTHR43711:SF31">
    <property type="entry name" value="HISTIDINE KINASE"/>
    <property type="match status" value="1"/>
</dbReference>
<evidence type="ECO:0000313" key="10">
    <source>
        <dbReference type="EMBL" id="MBC5623189.1"/>
    </source>
</evidence>
<dbReference type="InterPro" id="IPR004358">
    <property type="entry name" value="Sig_transdc_His_kin-like_C"/>
</dbReference>
<dbReference type="PANTHER" id="PTHR43711">
    <property type="entry name" value="TWO-COMPONENT HISTIDINE KINASE"/>
    <property type="match status" value="1"/>
</dbReference>
<organism evidence="10 11">
    <name type="scientific">Butyricimonas hominis</name>
    <dbReference type="NCBI Taxonomy" id="2763032"/>
    <lineage>
        <taxon>Bacteria</taxon>
        <taxon>Pseudomonadati</taxon>
        <taxon>Bacteroidota</taxon>
        <taxon>Bacteroidia</taxon>
        <taxon>Bacteroidales</taxon>
        <taxon>Odoribacteraceae</taxon>
        <taxon>Butyricimonas</taxon>
    </lineage>
</organism>
<keyword evidence="6" id="KW-0902">Two-component regulatory system</keyword>
<dbReference type="Proteomes" id="UP000646484">
    <property type="component" value="Unassembled WGS sequence"/>
</dbReference>
<evidence type="ECO:0000256" key="4">
    <source>
        <dbReference type="ARBA" id="ARBA00022679"/>
    </source>
</evidence>
<evidence type="ECO:0000256" key="1">
    <source>
        <dbReference type="ARBA" id="ARBA00000085"/>
    </source>
</evidence>
<dbReference type="Gene3D" id="1.10.287.130">
    <property type="match status" value="1"/>
</dbReference>
<keyword evidence="7" id="KW-0812">Transmembrane</keyword>
<evidence type="ECO:0000259" key="8">
    <source>
        <dbReference type="PROSITE" id="PS50109"/>
    </source>
</evidence>
<feature type="domain" description="Histidine kinase" evidence="8">
    <location>
        <begin position="548"/>
        <end position="761"/>
    </location>
</feature>
<evidence type="ECO:0000256" key="5">
    <source>
        <dbReference type="ARBA" id="ARBA00022777"/>
    </source>
</evidence>
<dbReference type="PROSITE" id="PS50109">
    <property type="entry name" value="HIS_KIN"/>
    <property type="match status" value="1"/>
</dbReference>
<dbReference type="InterPro" id="IPR003594">
    <property type="entry name" value="HATPase_dom"/>
</dbReference>
<evidence type="ECO:0000256" key="3">
    <source>
        <dbReference type="ARBA" id="ARBA00022553"/>
    </source>
</evidence>
<evidence type="ECO:0000313" key="11">
    <source>
        <dbReference type="Proteomes" id="UP000646484"/>
    </source>
</evidence>
<dbReference type="PRINTS" id="PR00344">
    <property type="entry name" value="BCTRLSENSOR"/>
</dbReference>
<dbReference type="InterPro" id="IPR036890">
    <property type="entry name" value="HATPase_C_sf"/>
</dbReference>
<keyword evidence="4" id="KW-0808">Transferase</keyword>
<proteinExistence type="predicted"/>
<reference evidence="10 11" key="1">
    <citation type="submission" date="2020-08" db="EMBL/GenBank/DDBJ databases">
        <title>Genome public.</title>
        <authorList>
            <person name="Liu C."/>
            <person name="Sun Q."/>
        </authorList>
    </citation>
    <scope>NUCLEOTIDE SEQUENCE [LARGE SCALE GENOMIC DNA]</scope>
    <source>
        <strain evidence="10 11">NSJ-56</strain>
    </source>
</reference>
<comment type="caution">
    <text evidence="10">The sequence shown here is derived from an EMBL/GenBank/DDBJ whole genome shotgun (WGS) entry which is preliminary data.</text>
</comment>
<keyword evidence="7" id="KW-1133">Transmembrane helix</keyword>
<accession>A0ABR7D5L5</accession>
<dbReference type="Gene3D" id="3.30.565.10">
    <property type="entry name" value="Histidine kinase-like ATPase, C-terminal domain"/>
    <property type="match status" value="1"/>
</dbReference>
<dbReference type="SUPFAM" id="SSF47384">
    <property type="entry name" value="Homodimeric domain of signal transducing histidine kinase"/>
    <property type="match status" value="1"/>
</dbReference>
<keyword evidence="7" id="KW-0472">Membrane</keyword>
<dbReference type="GO" id="GO:0016301">
    <property type="term" value="F:kinase activity"/>
    <property type="evidence" value="ECO:0007669"/>
    <property type="project" value="UniProtKB-KW"/>
</dbReference>
<dbReference type="Pfam" id="PF00512">
    <property type="entry name" value="HisKA"/>
    <property type="match status" value="1"/>
</dbReference>
<dbReference type="InterPro" id="IPR036097">
    <property type="entry name" value="HisK_dim/P_sf"/>
</dbReference>
<protein>
    <recommendedName>
        <fullName evidence="2">histidine kinase</fullName>
        <ecNumber evidence="2">2.7.13.3</ecNumber>
    </recommendedName>
</protein>
<keyword evidence="11" id="KW-1185">Reference proteome</keyword>
<sequence length="767" mass="87226">MLEFLWKKYQYLKHGCLFFLLLCISWTTTGKNLGPDSLILIISSYNPETSQTSRNISEFLDEYNASSGKSSVAIENMNCKSFSEACSWKSRMKDILAKYTGKSLPKAIILLGQEAWTSYLSQDSLTSFHIPIIGGMVSRNAVLLPEDGTDLENWESESVDVVNDSLKNFRILGFAYEYDVEKNIELILDFYPDTKHIAFISDNSYGGVSLQALVKEEMREKYPDLDLILLDGRKHTVYSITEKISTLPEKTAILLGTWRVDKNDGYFMRNATYSMMMTNPGLPAFTVTSIGMGYWATGGRVPEYRTVGKDIARLVIGLENQSDSVLSEQGLQIIPNQYCFDYEKLRKGNFLNKEVAKGALFYNKKLSYFEEYKYQIIGVALAFILLLLGFVLAMYFYLRTKRFKDALVEAQKDNTLILNNVNTGIKFINPDFTIKWHNGVDFTALMECVSNSKGEVCYKALRNLDQPCPYCPAVTAMRTGKVADTIVKQGNYYIYILANPVFDEEKNLLGVVMRLEDMTKQKQIEIELRQAKERAEESDRLKSAFLANMSHEIRTPLNAIVGFSGVLVADDYDVATRREFVEIIQKNSDLLLRLINDILDISRLETGRLKFSFEETELVSLCQSVLATTSYGKKDGVEYVFKAPCEQYMLRTDVQRLQQILINLLSNANKFTLRGSITLAFEVDEKEDCIYFSVTDTGCGIPEEKQKKVFERFEKLDEYVQGTGLGLAICKLTITMMGGDIWIDKNYTEGARFVVRHPLNVKLVSEE</sequence>
<dbReference type="InterPro" id="IPR003661">
    <property type="entry name" value="HisK_dim/P_dom"/>
</dbReference>
<dbReference type="SMART" id="SM00387">
    <property type="entry name" value="HATPase_c"/>
    <property type="match status" value="1"/>
</dbReference>
<dbReference type="RefSeq" id="WP_186978263.1">
    <property type="nucleotide sequence ID" value="NZ_JACOOH010000009.1"/>
</dbReference>
<dbReference type="InterPro" id="IPR000700">
    <property type="entry name" value="PAS-assoc_C"/>
</dbReference>
<dbReference type="InterPro" id="IPR005467">
    <property type="entry name" value="His_kinase_dom"/>
</dbReference>
<dbReference type="Gene3D" id="3.30.450.20">
    <property type="entry name" value="PAS domain"/>
    <property type="match status" value="1"/>
</dbReference>
<dbReference type="SUPFAM" id="SSF55874">
    <property type="entry name" value="ATPase domain of HSP90 chaperone/DNA topoisomerase II/histidine kinase"/>
    <property type="match status" value="1"/>
</dbReference>
<feature type="domain" description="PAC" evidence="9">
    <location>
        <begin position="478"/>
        <end position="530"/>
    </location>
</feature>
<dbReference type="Pfam" id="PF02518">
    <property type="entry name" value="HATPase_c"/>
    <property type="match status" value="1"/>
</dbReference>
<dbReference type="CDD" id="cd00082">
    <property type="entry name" value="HisKA"/>
    <property type="match status" value="1"/>
</dbReference>
<evidence type="ECO:0000256" key="6">
    <source>
        <dbReference type="ARBA" id="ARBA00023012"/>
    </source>
</evidence>
<evidence type="ECO:0000256" key="7">
    <source>
        <dbReference type="SAM" id="Phobius"/>
    </source>
</evidence>